<dbReference type="PROSITE" id="PS00065">
    <property type="entry name" value="D_2_HYDROXYACID_DH_1"/>
    <property type="match status" value="1"/>
</dbReference>
<proteinExistence type="inferred from homology"/>
<evidence type="ECO:0000313" key="7">
    <source>
        <dbReference type="EMBL" id="ONG49560.1"/>
    </source>
</evidence>
<evidence type="ECO:0000256" key="1">
    <source>
        <dbReference type="ARBA" id="ARBA00022857"/>
    </source>
</evidence>
<dbReference type="RefSeq" id="WP_076959186.1">
    <property type="nucleotide sequence ID" value="NZ_MLCO01000224.1"/>
</dbReference>
<dbReference type="InterPro" id="IPR029752">
    <property type="entry name" value="D-isomer_DH_CS1"/>
</dbReference>
<keyword evidence="8" id="KW-1185">Reference proteome</keyword>
<name>A0A1V2GYY4_9PROT</name>
<feature type="domain" description="D-isomer specific 2-hydroxyacid dehydrogenase catalytic" evidence="5">
    <location>
        <begin position="35"/>
        <end position="313"/>
    </location>
</feature>
<protein>
    <submittedName>
        <fullName evidence="7">Hydroxyacid dehydrogenase</fullName>
    </submittedName>
</protein>
<dbReference type="InterPro" id="IPR036291">
    <property type="entry name" value="NAD(P)-bd_dom_sf"/>
</dbReference>
<keyword evidence="3" id="KW-0520">NAD</keyword>
<dbReference type="InterPro" id="IPR006139">
    <property type="entry name" value="D-isomer_2_OHA_DH_cat_dom"/>
</dbReference>
<keyword evidence="2 4" id="KW-0560">Oxidoreductase</keyword>
<dbReference type="GO" id="GO:0016618">
    <property type="term" value="F:hydroxypyruvate reductase [NAD(P)H] activity"/>
    <property type="evidence" value="ECO:0007669"/>
    <property type="project" value="TreeGrafter"/>
</dbReference>
<keyword evidence="1" id="KW-0521">NADP</keyword>
<evidence type="ECO:0000256" key="4">
    <source>
        <dbReference type="RuleBase" id="RU003719"/>
    </source>
</evidence>
<dbReference type="AlphaFoldDB" id="A0A1V2GYY4"/>
<dbReference type="GO" id="GO:0005829">
    <property type="term" value="C:cytosol"/>
    <property type="evidence" value="ECO:0007669"/>
    <property type="project" value="TreeGrafter"/>
</dbReference>
<dbReference type="PANTHER" id="PTHR10996:SF178">
    <property type="entry name" value="2-HYDROXYACID DEHYDROGENASE YGL185C-RELATED"/>
    <property type="match status" value="1"/>
</dbReference>
<dbReference type="GO" id="GO:0051287">
    <property type="term" value="F:NAD binding"/>
    <property type="evidence" value="ECO:0007669"/>
    <property type="project" value="InterPro"/>
</dbReference>
<dbReference type="CDD" id="cd12156">
    <property type="entry name" value="HPPR"/>
    <property type="match status" value="1"/>
</dbReference>
<dbReference type="PANTHER" id="PTHR10996">
    <property type="entry name" value="2-HYDROXYACID DEHYDROGENASE-RELATED"/>
    <property type="match status" value="1"/>
</dbReference>
<evidence type="ECO:0000256" key="3">
    <source>
        <dbReference type="ARBA" id="ARBA00023027"/>
    </source>
</evidence>
<dbReference type="FunFam" id="3.40.50.720:FF:000213">
    <property type="entry name" value="Putative 2-hydroxyacid dehydrogenase"/>
    <property type="match status" value="1"/>
</dbReference>
<dbReference type="Pfam" id="PF02826">
    <property type="entry name" value="2-Hacid_dh_C"/>
    <property type="match status" value="1"/>
</dbReference>
<dbReference type="Proteomes" id="UP000188879">
    <property type="component" value="Unassembled WGS sequence"/>
</dbReference>
<dbReference type="GO" id="GO:0030267">
    <property type="term" value="F:glyoxylate reductase (NADPH) activity"/>
    <property type="evidence" value="ECO:0007669"/>
    <property type="project" value="TreeGrafter"/>
</dbReference>
<dbReference type="SUPFAM" id="SSF51735">
    <property type="entry name" value="NAD(P)-binding Rossmann-fold domains"/>
    <property type="match status" value="1"/>
</dbReference>
<evidence type="ECO:0000313" key="8">
    <source>
        <dbReference type="Proteomes" id="UP000188879"/>
    </source>
</evidence>
<evidence type="ECO:0000259" key="5">
    <source>
        <dbReference type="Pfam" id="PF00389"/>
    </source>
</evidence>
<organism evidence="7 8">
    <name type="scientific">Teichococcus deserti</name>
    <dbReference type="NCBI Taxonomy" id="1817963"/>
    <lineage>
        <taxon>Bacteria</taxon>
        <taxon>Pseudomonadati</taxon>
        <taxon>Pseudomonadota</taxon>
        <taxon>Alphaproteobacteria</taxon>
        <taxon>Acetobacterales</taxon>
        <taxon>Roseomonadaceae</taxon>
        <taxon>Roseomonas</taxon>
    </lineage>
</organism>
<dbReference type="EMBL" id="MLCO01000224">
    <property type="protein sequence ID" value="ONG49560.1"/>
    <property type="molecule type" value="Genomic_DNA"/>
</dbReference>
<dbReference type="OrthoDB" id="9793626at2"/>
<evidence type="ECO:0000259" key="6">
    <source>
        <dbReference type="Pfam" id="PF02826"/>
    </source>
</evidence>
<sequence length="316" mass="33395">MKPVILTAMAAPARLLQMLEPHFSVLPPLSAPVPEAVPPEARDARVLITLGGIKTSASLIEALPQLGLIACYGTGYENVDRVAAAARGIKVTNAADANAAAVAEFAMGLALAATRDILRGDAWLRAGNWQNKAIERLPLARGLLGRRIGIFGLGAIGVEIATRARAFGMEVGYHNRRPRADLPYTYIDSLKGLAEWSDLLMVAVRASAQTEHAVSTEVLEALGPDGVLVNISRGSVVDEAALIAALDGQKIAGAALDVFEHEPKIPARLMEFPNVVLTPHIAALALTAQQAQQQLMADNIFAYFAGQPLLSEVPAP</sequence>
<evidence type="ECO:0000256" key="2">
    <source>
        <dbReference type="ARBA" id="ARBA00023002"/>
    </source>
</evidence>
<dbReference type="InterPro" id="IPR006140">
    <property type="entry name" value="D-isomer_DH_NAD-bd"/>
</dbReference>
<accession>A0A1V2GYY4</accession>
<reference evidence="7 8" key="1">
    <citation type="submission" date="2016-10" db="EMBL/GenBank/DDBJ databases">
        <title>Draft Genome sequence of Roseomonas sp. strain M3.</title>
        <authorList>
            <person name="Subhash Y."/>
            <person name="Lee S."/>
        </authorList>
    </citation>
    <scope>NUCLEOTIDE SEQUENCE [LARGE SCALE GENOMIC DNA]</scope>
    <source>
        <strain evidence="7 8">M3</strain>
    </source>
</reference>
<dbReference type="SUPFAM" id="SSF52283">
    <property type="entry name" value="Formate/glycerate dehydrogenase catalytic domain-like"/>
    <property type="match status" value="1"/>
</dbReference>
<dbReference type="Gene3D" id="3.40.50.720">
    <property type="entry name" value="NAD(P)-binding Rossmann-like Domain"/>
    <property type="match status" value="2"/>
</dbReference>
<dbReference type="InterPro" id="IPR050223">
    <property type="entry name" value="D-isomer_2-hydroxyacid_DH"/>
</dbReference>
<comment type="caution">
    <text evidence="7">The sequence shown here is derived from an EMBL/GenBank/DDBJ whole genome shotgun (WGS) entry which is preliminary data.</text>
</comment>
<dbReference type="Pfam" id="PF00389">
    <property type="entry name" value="2-Hacid_dh"/>
    <property type="match status" value="1"/>
</dbReference>
<comment type="similarity">
    <text evidence="4">Belongs to the D-isomer specific 2-hydroxyacid dehydrogenase family.</text>
</comment>
<gene>
    <name evidence="7" type="ORF">BKE38_20640</name>
</gene>
<feature type="domain" description="D-isomer specific 2-hydroxyacid dehydrogenase NAD-binding" evidence="6">
    <location>
        <begin position="107"/>
        <end position="282"/>
    </location>
</feature>